<dbReference type="PROSITE" id="PS51745">
    <property type="entry name" value="PB1"/>
    <property type="match status" value="1"/>
</dbReference>
<dbReference type="PANTHER" id="PTHR47339">
    <property type="entry name" value="CELL DIVISION CONTROL PROTEIN 24"/>
    <property type="match status" value="1"/>
</dbReference>
<dbReference type="CDD" id="cd05992">
    <property type="entry name" value="PB1"/>
    <property type="match status" value="1"/>
</dbReference>
<dbReference type="GeneID" id="28988845"/>
<feature type="non-terminal residue" evidence="5">
    <location>
        <position position="1"/>
    </location>
</feature>
<evidence type="ECO:0000259" key="3">
    <source>
        <dbReference type="PROSITE" id="PS50010"/>
    </source>
</evidence>
<feature type="non-terminal residue" evidence="5">
    <location>
        <position position="641"/>
    </location>
</feature>
<keyword evidence="1" id="KW-0175">Coiled coil</keyword>
<feature type="domain" description="DH" evidence="3">
    <location>
        <begin position="161"/>
        <end position="335"/>
    </location>
</feature>
<dbReference type="OrthoDB" id="1594986at2759"/>
<dbReference type="Pfam" id="PF06395">
    <property type="entry name" value="CDC24"/>
    <property type="match status" value="1"/>
</dbReference>
<dbReference type="EMBL" id="KV441006">
    <property type="protein sequence ID" value="OAD66085.1"/>
    <property type="molecule type" value="Genomic_DNA"/>
</dbReference>
<dbReference type="GO" id="GO:0030010">
    <property type="term" value="P:establishment of cell polarity"/>
    <property type="evidence" value="ECO:0007669"/>
    <property type="project" value="TreeGrafter"/>
</dbReference>
<dbReference type="GO" id="GO:0005634">
    <property type="term" value="C:nucleus"/>
    <property type="evidence" value="ECO:0007669"/>
    <property type="project" value="TreeGrafter"/>
</dbReference>
<dbReference type="SMART" id="SM00666">
    <property type="entry name" value="PB1"/>
    <property type="match status" value="1"/>
</dbReference>
<dbReference type="GO" id="GO:0000935">
    <property type="term" value="C:division septum"/>
    <property type="evidence" value="ECO:0007669"/>
    <property type="project" value="TreeGrafter"/>
</dbReference>
<dbReference type="GO" id="GO:0005737">
    <property type="term" value="C:cytoplasm"/>
    <property type="evidence" value="ECO:0007669"/>
    <property type="project" value="TreeGrafter"/>
</dbReference>
<evidence type="ECO:0000313" key="5">
    <source>
        <dbReference type="EMBL" id="OAD66085.1"/>
    </source>
</evidence>
<dbReference type="PANTHER" id="PTHR47339:SF1">
    <property type="entry name" value="CELL DIVISION CONTROL PROTEIN 24"/>
    <property type="match status" value="1"/>
</dbReference>
<dbReference type="Proteomes" id="UP000077315">
    <property type="component" value="Unassembled WGS sequence"/>
</dbReference>
<dbReference type="InterPro" id="IPR035899">
    <property type="entry name" value="DBL_dom_sf"/>
</dbReference>
<name>A0A162WBK2_PHYB8</name>
<dbReference type="SUPFAM" id="SSF54277">
    <property type="entry name" value="CAD &amp; PB1 domains"/>
    <property type="match status" value="1"/>
</dbReference>
<dbReference type="InterPro" id="IPR001331">
    <property type="entry name" value="GDS_CDC24_CS"/>
</dbReference>
<dbReference type="Gene3D" id="2.30.29.30">
    <property type="entry name" value="Pleckstrin-homology domain (PH domain)/Phosphotyrosine-binding domain (PTB)"/>
    <property type="match status" value="1"/>
</dbReference>
<accession>A0A162WBK2</accession>
<feature type="domain" description="PB1" evidence="4">
    <location>
        <begin position="558"/>
        <end position="637"/>
    </location>
</feature>
<dbReference type="Gene3D" id="1.20.900.10">
    <property type="entry name" value="Dbl homology (DH) domain"/>
    <property type="match status" value="1"/>
</dbReference>
<organism evidence="5 6">
    <name type="scientific">Phycomyces blakesleeanus (strain ATCC 8743b / DSM 1359 / FGSC 10004 / NBRC 33097 / NRRL 1555)</name>
    <dbReference type="NCBI Taxonomy" id="763407"/>
    <lineage>
        <taxon>Eukaryota</taxon>
        <taxon>Fungi</taxon>
        <taxon>Fungi incertae sedis</taxon>
        <taxon>Mucoromycota</taxon>
        <taxon>Mucoromycotina</taxon>
        <taxon>Mucoromycetes</taxon>
        <taxon>Mucorales</taxon>
        <taxon>Phycomycetaceae</taxon>
        <taxon>Phycomyces</taxon>
    </lineage>
</organism>
<dbReference type="Pfam" id="PF00564">
    <property type="entry name" value="PB1"/>
    <property type="match status" value="1"/>
</dbReference>
<dbReference type="Pfam" id="PF15411">
    <property type="entry name" value="PH_10"/>
    <property type="match status" value="1"/>
</dbReference>
<dbReference type="InterPro" id="IPR053793">
    <property type="entry name" value="PB1-like"/>
</dbReference>
<dbReference type="GO" id="GO:0031106">
    <property type="term" value="P:septin ring organization"/>
    <property type="evidence" value="ECO:0007669"/>
    <property type="project" value="TreeGrafter"/>
</dbReference>
<gene>
    <name evidence="5" type="ORF">PHYBLDRAFT_10626</name>
</gene>
<feature type="region of interest" description="Disordered" evidence="2">
    <location>
        <begin position="530"/>
        <end position="555"/>
    </location>
</feature>
<dbReference type="InterPro" id="IPR053026">
    <property type="entry name" value="CDC42_GEF"/>
</dbReference>
<dbReference type="Gene3D" id="3.10.20.90">
    <property type="entry name" value="Phosphatidylinositol 3-kinase Catalytic Subunit, Chain A, domain 1"/>
    <property type="match status" value="1"/>
</dbReference>
<dbReference type="InterPro" id="IPR010481">
    <property type="entry name" value="Cdc24/Scd1_N"/>
</dbReference>
<dbReference type="Gene3D" id="1.10.418.10">
    <property type="entry name" value="Calponin-like domain"/>
    <property type="match status" value="1"/>
</dbReference>
<dbReference type="RefSeq" id="XP_018284125.1">
    <property type="nucleotide sequence ID" value="XM_018427939.1"/>
</dbReference>
<evidence type="ECO:0008006" key="7">
    <source>
        <dbReference type="Google" id="ProtNLM"/>
    </source>
</evidence>
<dbReference type="CDD" id="cd00160">
    <property type="entry name" value="RhoGEF"/>
    <property type="match status" value="1"/>
</dbReference>
<keyword evidence="6" id="KW-1185">Reference proteome</keyword>
<evidence type="ECO:0000259" key="4">
    <source>
        <dbReference type="PROSITE" id="PS51745"/>
    </source>
</evidence>
<dbReference type="AlphaFoldDB" id="A0A162WBK2"/>
<dbReference type="SUPFAM" id="SSF48065">
    <property type="entry name" value="DBL homology domain (DH-domain)"/>
    <property type="match status" value="1"/>
</dbReference>
<dbReference type="GO" id="GO:0043332">
    <property type="term" value="C:mating projection tip"/>
    <property type="evidence" value="ECO:0007669"/>
    <property type="project" value="TreeGrafter"/>
</dbReference>
<dbReference type="InParanoid" id="A0A162WBK2"/>
<reference evidence="6" key="1">
    <citation type="submission" date="2015-06" db="EMBL/GenBank/DDBJ databases">
        <title>Expansion of signal transduction pathways in fungi by whole-genome duplication.</title>
        <authorList>
            <consortium name="DOE Joint Genome Institute"/>
            <person name="Corrochano L.M."/>
            <person name="Kuo A."/>
            <person name="Marcet-Houben M."/>
            <person name="Polaino S."/>
            <person name="Salamov A."/>
            <person name="Villalobos J.M."/>
            <person name="Alvarez M.I."/>
            <person name="Avalos J."/>
            <person name="Benito E.P."/>
            <person name="Benoit I."/>
            <person name="Burger G."/>
            <person name="Camino L.P."/>
            <person name="Canovas D."/>
            <person name="Cerda-Olmedo E."/>
            <person name="Cheng J.-F."/>
            <person name="Dominguez A."/>
            <person name="Elias M."/>
            <person name="Eslava A.P."/>
            <person name="Glaser F."/>
            <person name="Grimwood J."/>
            <person name="Gutierrez G."/>
            <person name="Heitman J."/>
            <person name="Henrissat B."/>
            <person name="Iturriaga E.A."/>
            <person name="Lang B.F."/>
            <person name="Lavin J.L."/>
            <person name="Lee S."/>
            <person name="Li W."/>
            <person name="Lindquist E."/>
            <person name="Lopez-Garcia S."/>
            <person name="Luque E.M."/>
            <person name="Marcos A.T."/>
            <person name="Martin J."/>
            <person name="McCluskey K."/>
            <person name="Medina H.R."/>
            <person name="Miralles-Duran A."/>
            <person name="Miyazaki A."/>
            <person name="Munoz-Torres E."/>
            <person name="Oguiza J.A."/>
            <person name="Ohm R."/>
            <person name="Olmedo M."/>
            <person name="Orejas M."/>
            <person name="Ortiz-Castellanos L."/>
            <person name="Pisabarro A.G."/>
            <person name="Rodriguez-Romero J."/>
            <person name="Ruiz-Herrera J."/>
            <person name="Ruiz-Vazquez R."/>
            <person name="Sanz C."/>
            <person name="Schackwitz W."/>
            <person name="Schmutz J."/>
            <person name="Shahriari M."/>
            <person name="Shelest E."/>
            <person name="Silva-Franco F."/>
            <person name="Soanes D."/>
            <person name="Syed K."/>
            <person name="Tagua V.G."/>
            <person name="Talbot N.J."/>
            <person name="Thon M."/>
            <person name="De vries R.P."/>
            <person name="Wiebenga A."/>
            <person name="Yadav J.S."/>
            <person name="Braun E.L."/>
            <person name="Baker S."/>
            <person name="Garre V."/>
            <person name="Horwitz B."/>
            <person name="Torres-Martinez S."/>
            <person name="Idnurm A."/>
            <person name="Herrera-Estrella A."/>
            <person name="Gabaldon T."/>
            <person name="Grigoriev I.V."/>
        </authorList>
    </citation>
    <scope>NUCLEOTIDE SEQUENCE [LARGE SCALE GENOMIC DNA]</scope>
    <source>
        <strain evidence="6">NRRL 1555(-)</strain>
    </source>
</reference>
<dbReference type="FunCoup" id="A0A162WBK2">
    <property type="interactions" value="83"/>
</dbReference>
<dbReference type="PROSITE" id="PS00741">
    <property type="entry name" value="DH_1"/>
    <property type="match status" value="1"/>
</dbReference>
<dbReference type="SMART" id="SM00325">
    <property type="entry name" value="RhoGEF"/>
    <property type="match status" value="1"/>
</dbReference>
<dbReference type="SUPFAM" id="SSF47576">
    <property type="entry name" value="Calponin-homology domain, CH-domain"/>
    <property type="match status" value="1"/>
</dbReference>
<evidence type="ECO:0000313" key="6">
    <source>
        <dbReference type="Proteomes" id="UP000077315"/>
    </source>
</evidence>
<dbReference type="InterPro" id="IPR000270">
    <property type="entry name" value="PB1_dom"/>
</dbReference>
<evidence type="ECO:0000256" key="2">
    <source>
        <dbReference type="SAM" id="MobiDB-lite"/>
    </source>
</evidence>
<evidence type="ECO:0000256" key="1">
    <source>
        <dbReference type="SAM" id="Coils"/>
    </source>
</evidence>
<proteinExistence type="predicted"/>
<dbReference type="InterPro" id="IPR011993">
    <property type="entry name" value="PH-like_dom_sf"/>
</dbReference>
<dbReference type="GO" id="GO:0005085">
    <property type="term" value="F:guanyl-nucleotide exchange factor activity"/>
    <property type="evidence" value="ECO:0007669"/>
    <property type="project" value="InterPro"/>
</dbReference>
<dbReference type="SUPFAM" id="SSF50729">
    <property type="entry name" value="PH domain-like"/>
    <property type="match status" value="1"/>
</dbReference>
<protein>
    <recommendedName>
        <fullName evidence="7">DH domain-containing protein</fullName>
    </recommendedName>
</protein>
<feature type="coiled-coil region" evidence="1">
    <location>
        <begin position="315"/>
        <end position="345"/>
    </location>
</feature>
<dbReference type="InterPro" id="IPR000219">
    <property type="entry name" value="DH_dom"/>
</dbReference>
<dbReference type="GO" id="GO:0035556">
    <property type="term" value="P:intracellular signal transduction"/>
    <property type="evidence" value="ECO:0007669"/>
    <property type="project" value="InterPro"/>
</dbReference>
<dbReference type="PROSITE" id="PS50010">
    <property type="entry name" value="DH_2"/>
    <property type="match status" value="1"/>
</dbReference>
<dbReference type="VEuPathDB" id="FungiDB:PHYBLDRAFT_10626"/>
<sequence length="641" mass="73555">SLYHTCCSVLNRLSAVEGMMSYLEMDTTALNIVSSEPSTPTLTNGDPLSKLWAMARLGSPLCTIFNVLSPETPLHIDADPTHSTLNTCKKSIYHFLVGCRNQLAFTEEDVFTISDLYQDDTNGFVKVVNTISKLLLLLEERGIISAHSSHRNSDPNAPKDTRDKVILELIETERKYVQDMELLQNYMRELQSQNIVSSDCVHYLFGNLNSLVDFQRRFLFQLEEIVEKSPEEQRVGYLFTQMEDAFAVYEPYCANYFSAQYLVVQEAPKLQKLADILNPIYELPSILIKPIQRICKYPLLLGQLLKSTSKDWAYYQETEQALEAIRRVADKVNETQRQHENVQAVEELKRRVCDLEDLAIETYGHLLLQDKMIVSINESDRELHCFLFEKTLLMCKYIKESKNILTKGTTLSIKKKRRGSLQSKCTIYASRILGVHNKSTPGLWSLLVEYKEREVEQFSLRFRNEEQLKKWEATFLKIKVTHKANVPNTHLLNTAHSPIGSGGNQQQWDDLPQLPISSRTPYHNLHIVRPTTSTPRLGESHAQQHSPIDRTMPSSPGSVKVKLSYHDGIYVIVVPQEASFLELMERVERKIRLVANLKPKEMLRLKYQDEDGDHITINSDEDVQMAFESRGIHNTVNLFVS</sequence>
<dbReference type="STRING" id="763407.A0A162WBK2"/>
<dbReference type="InterPro" id="IPR036872">
    <property type="entry name" value="CH_dom_sf"/>
</dbReference>
<dbReference type="Pfam" id="PF00621">
    <property type="entry name" value="RhoGEF"/>
    <property type="match status" value="1"/>
</dbReference>